<evidence type="ECO:0000313" key="2">
    <source>
        <dbReference type="Ensembl" id="ENSGACP00000023780.1"/>
    </source>
</evidence>
<protein>
    <submittedName>
        <fullName evidence="2">Uncharacterized protein</fullName>
    </submittedName>
</protein>
<evidence type="ECO:0000256" key="1">
    <source>
        <dbReference type="SAM" id="Phobius"/>
    </source>
</evidence>
<dbReference type="InParanoid" id="G3Q1N2"/>
<accession>G3Q1N2</accession>
<sequence>CHYEPAQILWIGLSCFFFNNTAFFFYFFFFLNKNTSISITPNTAGPLHNLKKFGLYFVMMYSHDKSSIHTSTEQINKCVLNFVFSIFDFFPQK</sequence>
<reference evidence="2" key="2">
    <citation type="submission" date="2024-04" db="UniProtKB">
        <authorList>
            <consortium name="Ensembl"/>
        </authorList>
    </citation>
    <scope>IDENTIFICATION</scope>
</reference>
<feature type="transmembrane region" description="Helical" evidence="1">
    <location>
        <begin position="6"/>
        <end position="31"/>
    </location>
</feature>
<proteinExistence type="predicted"/>
<keyword evidence="1" id="KW-1133">Transmembrane helix</keyword>
<dbReference type="Ensembl" id="ENSGACT00000023827.1">
    <property type="protein sequence ID" value="ENSGACP00000023780.1"/>
    <property type="gene ID" value="ENSGACG00000018002.1"/>
</dbReference>
<keyword evidence="1" id="KW-0472">Membrane</keyword>
<keyword evidence="1" id="KW-0812">Transmembrane</keyword>
<reference evidence="2" key="1">
    <citation type="submission" date="2006-01" db="EMBL/GenBank/DDBJ databases">
        <authorList>
            <person name="Lindblad-Toh K."/>
            <person name="Mauceli E."/>
            <person name="Grabherr M."/>
            <person name="Chang J.L."/>
            <person name="Lander E.S."/>
        </authorList>
    </citation>
    <scope>NUCLEOTIDE SEQUENCE [LARGE SCALE GENOMIC DNA]</scope>
</reference>
<dbReference type="AlphaFoldDB" id="G3Q1N2"/>
<dbReference type="Bgee" id="ENSGACG00000018002">
    <property type="expression patterns" value="Expressed in head kidney and 13 other cell types or tissues"/>
</dbReference>
<organism evidence="2">
    <name type="scientific">Gasterosteus aculeatus</name>
    <name type="common">Three-spined stickleback</name>
    <dbReference type="NCBI Taxonomy" id="69293"/>
    <lineage>
        <taxon>Eukaryota</taxon>
        <taxon>Metazoa</taxon>
        <taxon>Chordata</taxon>
        <taxon>Craniata</taxon>
        <taxon>Vertebrata</taxon>
        <taxon>Euteleostomi</taxon>
        <taxon>Actinopterygii</taxon>
        <taxon>Neopterygii</taxon>
        <taxon>Teleostei</taxon>
        <taxon>Neoteleostei</taxon>
        <taxon>Acanthomorphata</taxon>
        <taxon>Eupercaria</taxon>
        <taxon>Perciformes</taxon>
        <taxon>Cottioidei</taxon>
        <taxon>Gasterosteales</taxon>
        <taxon>Gasterosteidae</taxon>
        <taxon>Gasterosteus</taxon>
    </lineage>
</organism>
<name>G3Q1N2_GASAC</name>